<feature type="transmembrane region" description="Helical" evidence="1">
    <location>
        <begin position="28"/>
        <end position="45"/>
    </location>
</feature>
<proteinExistence type="predicted"/>
<dbReference type="AlphaFoldDB" id="A0A4S9SP78"/>
<evidence type="ECO:0000313" key="3">
    <source>
        <dbReference type="Proteomes" id="UP000308005"/>
    </source>
</evidence>
<keyword evidence="1" id="KW-0472">Membrane</keyword>
<keyword evidence="1" id="KW-0812">Transmembrane</keyword>
<dbReference type="Proteomes" id="UP000308005">
    <property type="component" value="Unassembled WGS sequence"/>
</dbReference>
<reference evidence="2 3" key="1">
    <citation type="submission" date="2018-10" db="EMBL/GenBank/DDBJ databases">
        <title>Fifty Aureobasidium pullulans genomes reveal a recombining polyextremotolerant generalist.</title>
        <authorList>
            <person name="Gostincar C."/>
            <person name="Turk M."/>
            <person name="Zajc J."/>
            <person name="Gunde-Cimerman N."/>
        </authorList>
    </citation>
    <scope>NUCLEOTIDE SEQUENCE [LARGE SCALE GENOMIC DNA]</scope>
    <source>
        <strain evidence="2 3">EXF-3863</strain>
    </source>
</reference>
<comment type="caution">
    <text evidence="2">The sequence shown here is derived from an EMBL/GenBank/DDBJ whole genome shotgun (WGS) entry which is preliminary data.</text>
</comment>
<name>A0A4S9SP78_AURPU</name>
<protein>
    <recommendedName>
        <fullName evidence="4">Glycosyltransferase family 25 protein</fullName>
    </recommendedName>
</protein>
<gene>
    <name evidence="2" type="ORF">D6C91_08706</name>
</gene>
<keyword evidence="1" id="KW-1133">Transmembrane helix</keyword>
<evidence type="ECO:0008006" key="4">
    <source>
        <dbReference type="Google" id="ProtNLM"/>
    </source>
</evidence>
<accession>A0A4S9SP78</accession>
<evidence type="ECO:0000256" key="1">
    <source>
        <dbReference type="SAM" id="Phobius"/>
    </source>
</evidence>
<dbReference type="EMBL" id="QZBM01000621">
    <property type="protein sequence ID" value="THZ12155.1"/>
    <property type="molecule type" value="Genomic_DNA"/>
</dbReference>
<evidence type="ECO:0000313" key="2">
    <source>
        <dbReference type="EMBL" id="THZ12155.1"/>
    </source>
</evidence>
<organism evidence="2 3">
    <name type="scientific">Aureobasidium pullulans</name>
    <name type="common">Black yeast</name>
    <name type="synonym">Pullularia pullulans</name>
    <dbReference type="NCBI Taxonomy" id="5580"/>
    <lineage>
        <taxon>Eukaryota</taxon>
        <taxon>Fungi</taxon>
        <taxon>Dikarya</taxon>
        <taxon>Ascomycota</taxon>
        <taxon>Pezizomycotina</taxon>
        <taxon>Dothideomycetes</taxon>
        <taxon>Dothideomycetidae</taxon>
        <taxon>Dothideales</taxon>
        <taxon>Saccotheciaceae</taxon>
        <taxon>Aureobasidium</taxon>
    </lineage>
</organism>
<sequence>MHHAKAAAVAFPSRSRSPVMLDPRRRRFVIIAVVTLICFFFYTYSGHPSTTISSAVQAGLDYFLHVPNLPAANATLGFGAIVAVSQLTSKRRNSLLLAANITDIDITIPDQPIWTDEDVNNFRTKNGSLITRGSAMAWMGHLNVLRWFLDSGLETMLVMEDDVDWDIHLRTSQVPKVAAAMRTLLTEQNGQTQRETRQKIVTPEQAGGYWGNSEEWDILYLGHCGDMFSSHSWANETEVPRVAVSDTTLPSPEYMHILTRRFLREIGIPVKTRVVHKSVSPLCTFGFALSRPGARRLLTDVAGSEPAGGSQAYDVRILEACRDLNFRCWSANPELFHHQDAPSEIAIVNAKKGKDHSAKEHDFKASPPGIGVDTEGRLQGAAPNIACGIRGSSFWTQDPDTIEYLKENQKTHPPAGQVTEKKFVDFSFKSDGGLGSLYHFPKEIRNIIYGFVVPLVTASTHDDNPAIDDDLVRALMAFPLLKISKQLCVEFLEVFIRSIELEEVTQLVYSCQARHSLEALLAYVGRRIHVIPHLKQLGCKIETDYFDVWFCTVELEVDLVFLLPRQIKRLWMLHEKYSVTSDKLYIEMTYSEPAELIASLACTSRTIRSSTLTHLFCTNYWLHKFDIITAKISLSNRSASTQAMNDMVNSAGAQIDEYRVSKMRDLQRNCTPAECILLESVLNDEVAPFWDQRCVPRLVRFHTTLIDTAAELWVAMEEQYNVHHLYDLAESWLDLD</sequence>